<dbReference type="EMBL" id="JAVIFY010000001">
    <property type="protein sequence ID" value="MDQ9090252.1"/>
    <property type="molecule type" value="Genomic_DNA"/>
</dbReference>
<evidence type="ECO:0000313" key="6">
    <source>
        <dbReference type="Proteomes" id="UP001226574"/>
    </source>
</evidence>
<dbReference type="Pfam" id="PF01103">
    <property type="entry name" value="Omp85"/>
    <property type="match status" value="1"/>
</dbReference>
<dbReference type="InterPro" id="IPR000184">
    <property type="entry name" value="Bac_surfAg_D15"/>
</dbReference>
<evidence type="ECO:0000256" key="3">
    <source>
        <dbReference type="SAM" id="SignalP"/>
    </source>
</evidence>
<accession>A0ABU1B9D4</accession>
<feature type="signal peptide" evidence="3">
    <location>
        <begin position="1"/>
        <end position="22"/>
    </location>
</feature>
<sequence>MANKLNVVALLLLSGSMGLAHADVSLVKSSVNREETLDKVQENLILPYFFSTETMGFNLGVGGMLKGWHQDQMSIGATAFKGDVSHGFWAGVFNYRINNSERWYLSANGLFAYFPDQRAYTGARQPVAPGGITPGSNESSNEQYLEADGDSNWVDMKLEYALPFGATKDSGIIDYRLKNGMLVSEPSGGKEWNPLTSGAMVATTRYFSRFQSFEFESQQLSGDMSAVEFGLLYDNTDFATNPSFGSRQYVSYTTSSPWGDEEYDWNLWQFSASKFFSFGETEYAHQRVLAVNFWTAYSPSWNVLNNADGSTVITDAAPYNEGATLGGFKRMKGYDFYRFHDKAAIYTTAEYRHTLKYNPIEDVQWLKFLKLDWFQLVAFAEAGRVAPEYDIGTLTEDIKFDYGVGLRAMLAGLVVRTDLAVSDEGTNMWVMIDHPF</sequence>
<protein>
    <submittedName>
        <fullName evidence="5">BamA/TamA family outer membrane protein</fullName>
    </submittedName>
</protein>
<feature type="chain" id="PRO_5045449752" evidence="3">
    <location>
        <begin position="23"/>
        <end position="436"/>
    </location>
</feature>
<feature type="domain" description="Bacterial surface antigen (D15)" evidence="4">
    <location>
        <begin position="215"/>
        <end position="421"/>
    </location>
</feature>
<evidence type="ECO:0000259" key="4">
    <source>
        <dbReference type="Pfam" id="PF01103"/>
    </source>
</evidence>
<evidence type="ECO:0000256" key="1">
    <source>
        <dbReference type="ARBA" id="ARBA00004370"/>
    </source>
</evidence>
<evidence type="ECO:0000256" key="2">
    <source>
        <dbReference type="ARBA" id="ARBA00023136"/>
    </source>
</evidence>
<gene>
    <name evidence="5" type="ORF">RC083_01455</name>
</gene>
<dbReference type="Gene3D" id="2.40.160.50">
    <property type="entry name" value="membrane protein fhac: a member of the omp85/tpsb transporter family"/>
    <property type="match status" value="1"/>
</dbReference>
<dbReference type="Proteomes" id="UP001226574">
    <property type="component" value="Unassembled WGS sequence"/>
</dbReference>
<comment type="subcellular location">
    <subcellularLocation>
        <location evidence="1">Membrane</location>
    </subcellularLocation>
</comment>
<proteinExistence type="predicted"/>
<keyword evidence="3" id="KW-0732">Signal</keyword>
<dbReference type="RefSeq" id="WP_309038213.1">
    <property type="nucleotide sequence ID" value="NZ_JAVIFY010000001.1"/>
</dbReference>
<organism evidence="5 6">
    <name type="scientific">Pseudoalteromonas haloplanktis</name>
    <name type="common">Alteromonas haloplanktis</name>
    <dbReference type="NCBI Taxonomy" id="228"/>
    <lineage>
        <taxon>Bacteria</taxon>
        <taxon>Pseudomonadati</taxon>
        <taxon>Pseudomonadota</taxon>
        <taxon>Gammaproteobacteria</taxon>
        <taxon>Alteromonadales</taxon>
        <taxon>Pseudoalteromonadaceae</taxon>
        <taxon>Pseudoalteromonas</taxon>
    </lineage>
</organism>
<name>A0ABU1B9D4_PSEHA</name>
<comment type="caution">
    <text evidence="5">The sequence shown here is derived from an EMBL/GenBank/DDBJ whole genome shotgun (WGS) entry which is preliminary data.</text>
</comment>
<keyword evidence="6" id="KW-1185">Reference proteome</keyword>
<reference evidence="5 6" key="1">
    <citation type="submission" date="2023-08" db="EMBL/GenBank/DDBJ databases">
        <title>Pseudoalteromonas haloplanktis LL1 genome.</title>
        <authorList>
            <person name="Wu S."/>
        </authorList>
    </citation>
    <scope>NUCLEOTIDE SEQUENCE [LARGE SCALE GENOMIC DNA]</scope>
    <source>
        <strain evidence="5 6">LL1</strain>
    </source>
</reference>
<keyword evidence="2" id="KW-0472">Membrane</keyword>
<evidence type="ECO:0000313" key="5">
    <source>
        <dbReference type="EMBL" id="MDQ9090252.1"/>
    </source>
</evidence>